<evidence type="ECO:0000313" key="2">
    <source>
        <dbReference type="EMBL" id="SFC28854.1"/>
    </source>
</evidence>
<sequence>MTKGFLTVALLLLSNVFMTLAWYGHLELKKITWLQGLGLAGVILMSWGLAFFEYIFQVPANRLGFKDNGGPFSLFQLKIIQEAISLIVFMFFAVYVFKSDKLAWNYLVGFGFIVLAVFFIFKKN</sequence>
<keyword evidence="3" id="KW-1185">Reference proteome</keyword>
<dbReference type="PIRSF" id="PIRSF021239">
    <property type="entry name" value="UCP021239"/>
    <property type="match status" value="1"/>
</dbReference>
<dbReference type="OrthoDB" id="9805206at2"/>
<feature type="transmembrane region" description="Helical" evidence="1">
    <location>
        <begin position="77"/>
        <end position="97"/>
    </location>
</feature>
<keyword evidence="1" id="KW-1133">Transmembrane helix</keyword>
<keyword evidence="1" id="KW-0812">Transmembrane</keyword>
<dbReference type="RefSeq" id="WP_091511293.1">
    <property type="nucleotide sequence ID" value="NZ_FOLE01000004.1"/>
</dbReference>
<protein>
    <recommendedName>
        <fullName evidence="4">DMT family protein</fullName>
    </recommendedName>
</protein>
<dbReference type="Proteomes" id="UP000199514">
    <property type="component" value="Unassembled WGS sequence"/>
</dbReference>
<evidence type="ECO:0008006" key="4">
    <source>
        <dbReference type="Google" id="ProtNLM"/>
    </source>
</evidence>
<dbReference type="InterPro" id="IPR007437">
    <property type="entry name" value="DUF486"/>
</dbReference>
<dbReference type="PANTHER" id="PTHR38482">
    <property type="entry name" value="DMT FAMILY PROTEIN"/>
    <property type="match status" value="1"/>
</dbReference>
<feature type="transmembrane region" description="Helical" evidence="1">
    <location>
        <begin position="31"/>
        <end position="56"/>
    </location>
</feature>
<gene>
    <name evidence="2" type="ORF">SAMN05421780_104136</name>
</gene>
<name>A0A1I1HY30_9BACT</name>
<proteinExistence type="predicted"/>
<organism evidence="2 3">
    <name type="scientific">Flexibacter flexilis DSM 6793</name>
    <dbReference type="NCBI Taxonomy" id="927664"/>
    <lineage>
        <taxon>Bacteria</taxon>
        <taxon>Pseudomonadati</taxon>
        <taxon>Bacteroidota</taxon>
        <taxon>Cytophagia</taxon>
        <taxon>Cytophagales</taxon>
        <taxon>Flexibacteraceae</taxon>
        <taxon>Flexibacter</taxon>
    </lineage>
</organism>
<evidence type="ECO:0000256" key="1">
    <source>
        <dbReference type="SAM" id="Phobius"/>
    </source>
</evidence>
<feature type="transmembrane region" description="Helical" evidence="1">
    <location>
        <begin position="103"/>
        <end position="121"/>
    </location>
</feature>
<keyword evidence="1" id="KW-0472">Membrane</keyword>
<dbReference type="AlphaFoldDB" id="A0A1I1HY30"/>
<reference evidence="2 3" key="1">
    <citation type="submission" date="2016-10" db="EMBL/GenBank/DDBJ databases">
        <authorList>
            <person name="de Groot N.N."/>
        </authorList>
    </citation>
    <scope>NUCLEOTIDE SEQUENCE [LARGE SCALE GENOMIC DNA]</scope>
    <source>
        <strain evidence="2 3">DSM 6793</strain>
    </source>
</reference>
<evidence type="ECO:0000313" key="3">
    <source>
        <dbReference type="Proteomes" id="UP000199514"/>
    </source>
</evidence>
<accession>A0A1I1HY30</accession>
<dbReference type="Pfam" id="PF04342">
    <property type="entry name" value="DMT_6"/>
    <property type="match status" value="1"/>
</dbReference>
<dbReference type="EMBL" id="FOLE01000004">
    <property type="protein sequence ID" value="SFC28854.1"/>
    <property type="molecule type" value="Genomic_DNA"/>
</dbReference>
<dbReference type="STRING" id="927664.SAMN05421780_104136"/>
<dbReference type="PANTHER" id="PTHR38482:SF1">
    <property type="entry name" value="DMT FAMILY PROTEIN"/>
    <property type="match status" value="1"/>
</dbReference>